<feature type="transmembrane region" description="Helical" evidence="1">
    <location>
        <begin position="6"/>
        <end position="27"/>
    </location>
</feature>
<name>A0AAW8XYX9_9ENTR</name>
<dbReference type="Proteomes" id="UP001284547">
    <property type="component" value="Unassembled WGS sequence"/>
</dbReference>
<dbReference type="AlphaFoldDB" id="A0AAW8XYX9"/>
<dbReference type="RefSeq" id="WP_316941417.1">
    <property type="nucleotide sequence ID" value="NZ_JAWHZD010000029.1"/>
</dbReference>
<keyword evidence="1" id="KW-0472">Membrane</keyword>
<protein>
    <submittedName>
        <fullName evidence="2">Uncharacterized protein</fullName>
    </submittedName>
</protein>
<dbReference type="EMBL" id="JAWHZD010000029">
    <property type="protein sequence ID" value="MDV0844693.1"/>
    <property type="molecule type" value="Genomic_DNA"/>
</dbReference>
<evidence type="ECO:0000256" key="1">
    <source>
        <dbReference type="SAM" id="Phobius"/>
    </source>
</evidence>
<evidence type="ECO:0000313" key="3">
    <source>
        <dbReference type="Proteomes" id="UP001284547"/>
    </source>
</evidence>
<sequence length="252" mass="28793">MYHAFDLFSIISLVLIIAVIVIALFQLNRPATIVLSSPSWLIVLMSPATVLPLVPILFLLWIVGSSYLYGATAGNIFGFIFTGFCCYAFHAILHKGARVFMSKPVRELQWWIDYRGNFHPHLIVMNNTDRTHFSKRKEKALSLLADIEEAGPFGRPIVVKTPFKLDYLSARLARQGWKIERRPASRCPWIVRVVLLMRRGKLQLPLPSNGWRLKLPTRRDWRDLAMMHHAVLSPPGYPSVEITPPAARLLRD</sequence>
<feature type="transmembrane region" description="Helical" evidence="1">
    <location>
        <begin position="68"/>
        <end position="93"/>
    </location>
</feature>
<gene>
    <name evidence="2" type="ORF">RZP41_26125</name>
</gene>
<evidence type="ECO:0000313" key="2">
    <source>
        <dbReference type="EMBL" id="MDV0844693.1"/>
    </source>
</evidence>
<organism evidence="2 3">
    <name type="scientific">Klebsiella quasipneumoniae subsp. quasipneumoniae</name>
    <dbReference type="NCBI Taxonomy" id="1667327"/>
    <lineage>
        <taxon>Bacteria</taxon>
        <taxon>Pseudomonadati</taxon>
        <taxon>Pseudomonadota</taxon>
        <taxon>Gammaproteobacteria</taxon>
        <taxon>Enterobacterales</taxon>
        <taxon>Enterobacteriaceae</taxon>
        <taxon>Klebsiella/Raoultella group</taxon>
        <taxon>Klebsiella</taxon>
        <taxon>Klebsiella pneumoniae complex</taxon>
    </lineage>
</organism>
<feature type="transmembrane region" description="Helical" evidence="1">
    <location>
        <begin position="39"/>
        <end position="62"/>
    </location>
</feature>
<keyword evidence="1" id="KW-1133">Transmembrane helix</keyword>
<keyword evidence="1" id="KW-0812">Transmembrane</keyword>
<proteinExistence type="predicted"/>
<accession>A0AAW8XYX9</accession>
<reference evidence="2" key="1">
    <citation type="submission" date="2023-10" db="EMBL/GenBank/DDBJ databases">
        <title>Surveillance and assessment of the effects of hospital wastewater treatment on clearance of pathogenic bacterial and antimicrobial resistance genes.</title>
        <authorList>
            <person name="Wu Y."/>
        </authorList>
    </citation>
    <scope>NUCLEOTIDE SEQUENCE</scope>
    <source>
        <strain evidence="2">23-M-SRM-33-1</strain>
    </source>
</reference>
<comment type="caution">
    <text evidence="2">The sequence shown here is derived from an EMBL/GenBank/DDBJ whole genome shotgun (WGS) entry which is preliminary data.</text>
</comment>